<dbReference type="AlphaFoldDB" id="A0A453AY38"/>
<evidence type="ECO:0000313" key="1">
    <source>
        <dbReference type="EnsemblPlants" id="AET2Gv20300500.7"/>
    </source>
</evidence>
<dbReference type="Gramene" id="AET2Gv20300500.17">
    <property type="protein sequence ID" value="AET2Gv20300500.17"/>
    <property type="gene ID" value="AET2Gv20300500"/>
</dbReference>
<dbReference type="Gramene" id="AET2Gv20300500.25">
    <property type="protein sequence ID" value="AET2Gv20300500.25"/>
    <property type="gene ID" value="AET2Gv20300500"/>
</dbReference>
<dbReference type="Gramene" id="AET2Gv20300500.2">
    <property type="protein sequence ID" value="AET2Gv20300500.2"/>
    <property type="gene ID" value="AET2Gv20300500"/>
</dbReference>
<dbReference type="EnsemblPlants" id="AET2Gv20300500.10">
    <property type="protein sequence ID" value="AET2Gv20300500.10"/>
    <property type="gene ID" value="AET2Gv20300500"/>
</dbReference>
<dbReference type="EnsemblPlants" id="AET2Gv20300500.6">
    <property type="protein sequence ID" value="AET2Gv20300500.6"/>
    <property type="gene ID" value="AET2Gv20300500"/>
</dbReference>
<dbReference type="EnsemblPlants" id="AET2Gv20300500.5">
    <property type="protein sequence ID" value="AET2Gv20300500.5"/>
    <property type="gene ID" value="AET2Gv20300500"/>
</dbReference>
<dbReference type="EnsemblPlants" id="AET2Gv20300500.25">
    <property type="protein sequence ID" value="AET2Gv20300500.25"/>
    <property type="gene ID" value="AET2Gv20300500"/>
</dbReference>
<dbReference type="EnsemblPlants" id="AET2Gv20300500.19">
    <property type="protein sequence ID" value="AET2Gv20300500.19"/>
    <property type="gene ID" value="AET2Gv20300500"/>
</dbReference>
<dbReference type="Gramene" id="AET2Gv20300500.20">
    <property type="protein sequence ID" value="AET2Gv20300500.20"/>
    <property type="gene ID" value="AET2Gv20300500"/>
</dbReference>
<dbReference type="EnsemblPlants" id="AET2Gv20300500.17">
    <property type="protein sequence ID" value="AET2Gv20300500.17"/>
    <property type="gene ID" value="AET2Gv20300500"/>
</dbReference>
<reference evidence="1" key="3">
    <citation type="journal article" date="2017" name="Nature">
        <title>Genome sequence of the progenitor of the wheat D genome Aegilops tauschii.</title>
        <authorList>
            <person name="Luo M.C."/>
            <person name="Gu Y.Q."/>
            <person name="Puiu D."/>
            <person name="Wang H."/>
            <person name="Twardziok S.O."/>
            <person name="Deal K.R."/>
            <person name="Huo N."/>
            <person name="Zhu T."/>
            <person name="Wang L."/>
            <person name="Wang Y."/>
            <person name="McGuire P.E."/>
            <person name="Liu S."/>
            <person name="Long H."/>
            <person name="Ramasamy R.K."/>
            <person name="Rodriguez J.C."/>
            <person name="Van S.L."/>
            <person name="Yuan L."/>
            <person name="Wang Z."/>
            <person name="Xia Z."/>
            <person name="Xiao L."/>
            <person name="Anderson O.D."/>
            <person name="Ouyang S."/>
            <person name="Liang Y."/>
            <person name="Zimin A.V."/>
            <person name="Pertea G."/>
            <person name="Qi P."/>
            <person name="Bennetzen J.L."/>
            <person name="Dai X."/>
            <person name="Dawson M.W."/>
            <person name="Muller H.G."/>
            <person name="Kugler K."/>
            <person name="Rivarola-Duarte L."/>
            <person name="Spannagl M."/>
            <person name="Mayer K.F.X."/>
            <person name="Lu F.H."/>
            <person name="Bevan M.W."/>
            <person name="Leroy P."/>
            <person name="Li P."/>
            <person name="You F.M."/>
            <person name="Sun Q."/>
            <person name="Liu Z."/>
            <person name="Lyons E."/>
            <person name="Wicker T."/>
            <person name="Salzberg S.L."/>
            <person name="Devos K.M."/>
            <person name="Dvorak J."/>
        </authorList>
    </citation>
    <scope>NUCLEOTIDE SEQUENCE [LARGE SCALE GENOMIC DNA]</scope>
    <source>
        <strain evidence="1">cv. AL8/78</strain>
    </source>
</reference>
<dbReference type="EnsemblPlants" id="AET2Gv20300500.1">
    <property type="protein sequence ID" value="AET2Gv20300500.1"/>
    <property type="gene ID" value="AET2Gv20300500"/>
</dbReference>
<dbReference type="EnsemblPlants" id="AET2Gv20300500.20">
    <property type="protein sequence ID" value="AET2Gv20300500.20"/>
    <property type="gene ID" value="AET2Gv20300500"/>
</dbReference>
<dbReference type="Proteomes" id="UP000015105">
    <property type="component" value="Chromosome 2D"/>
</dbReference>
<dbReference type="EnsemblPlants" id="AET2Gv20300500.7">
    <property type="protein sequence ID" value="AET2Gv20300500.7"/>
    <property type="gene ID" value="AET2Gv20300500"/>
</dbReference>
<dbReference type="Gramene" id="AET2Gv20300500.16">
    <property type="protein sequence ID" value="AET2Gv20300500.16"/>
    <property type="gene ID" value="AET2Gv20300500"/>
</dbReference>
<dbReference type="EnsemblPlants" id="AET2Gv20300500.18">
    <property type="protein sequence ID" value="AET2Gv20300500.18"/>
    <property type="gene ID" value="AET2Gv20300500"/>
</dbReference>
<dbReference type="Gramene" id="AET2Gv20300500.19">
    <property type="protein sequence ID" value="AET2Gv20300500.19"/>
    <property type="gene ID" value="AET2Gv20300500"/>
</dbReference>
<dbReference type="Gramene" id="AET2Gv20300500.14">
    <property type="protein sequence ID" value="AET2Gv20300500.14"/>
    <property type="gene ID" value="AET2Gv20300500"/>
</dbReference>
<dbReference type="EnsemblPlants" id="AET2Gv20300500.21">
    <property type="protein sequence ID" value="AET2Gv20300500.21"/>
    <property type="gene ID" value="AET2Gv20300500"/>
</dbReference>
<dbReference type="EnsemblPlants" id="AET2Gv20300500.16">
    <property type="protein sequence ID" value="AET2Gv20300500.16"/>
    <property type="gene ID" value="AET2Gv20300500"/>
</dbReference>
<dbReference type="Gramene" id="AET2Gv20300500.27">
    <property type="protein sequence ID" value="AET2Gv20300500.27"/>
    <property type="gene ID" value="AET2Gv20300500"/>
</dbReference>
<organism evidence="1 2">
    <name type="scientific">Aegilops tauschii subsp. strangulata</name>
    <name type="common">Goatgrass</name>
    <dbReference type="NCBI Taxonomy" id="200361"/>
    <lineage>
        <taxon>Eukaryota</taxon>
        <taxon>Viridiplantae</taxon>
        <taxon>Streptophyta</taxon>
        <taxon>Embryophyta</taxon>
        <taxon>Tracheophyta</taxon>
        <taxon>Spermatophyta</taxon>
        <taxon>Magnoliopsida</taxon>
        <taxon>Liliopsida</taxon>
        <taxon>Poales</taxon>
        <taxon>Poaceae</taxon>
        <taxon>BOP clade</taxon>
        <taxon>Pooideae</taxon>
        <taxon>Triticodae</taxon>
        <taxon>Triticeae</taxon>
        <taxon>Triticinae</taxon>
        <taxon>Aegilops</taxon>
    </lineage>
</organism>
<dbReference type="Gramene" id="AET2Gv20300500.24">
    <property type="protein sequence ID" value="AET2Gv20300500.24"/>
    <property type="gene ID" value="AET2Gv20300500"/>
</dbReference>
<dbReference type="EnsemblPlants" id="AET2Gv20300500.28">
    <property type="protein sequence ID" value="AET2Gv20300500.28"/>
    <property type="gene ID" value="AET2Gv20300500"/>
</dbReference>
<dbReference type="EnsemblPlants" id="AET2Gv20300500.15">
    <property type="protein sequence ID" value="AET2Gv20300500.15"/>
    <property type="gene ID" value="AET2Gv20300500"/>
</dbReference>
<dbReference type="Gramene" id="AET2Gv20300500.22">
    <property type="protein sequence ID" value="AET2Gv20300500.22"/>
    <property type="gene ID" value="AET2Gv20300500"/>
</dbReference>
<dbReference type="Gramene" id="AET2Gv20300500.11">
    <property type="protein sequence ID" value="AET2Gv20300500.11"/>
    <property type="gene ID" value="AET2Gv20300500"/>
</dbReference>
<dbReference type="Gramene" id="AET2Gv20300500.5">
    <property type="protein sequence ID" value="AET2Gv20300500.5"/>
    <property type="gene ID" value="AET2Gv20300500"/>
</dbReference>
<keyword evidence="2" id="KW-1185">Reference proteome</keyword>
<dbReference type="Gramene" id="AET2Gv20300500.8">
    <property type="protein sequence ID" value="AET2Gv20300500.8"/>
    <property type="gene ID" value="AET2Gv20300500"/>
</dbReference>
<dbReference type="EnsemblPlants" id="AET2Gv20300500.3">
    <property type="protein sequence ID" value="AET2Gv20300500.3"/>
    <property type="gene ID" value="AET2Gv20300500"/>
</dbReference>
<dbReference type="EnsemblPlants" id="AET2Gv20300500.14">
    <property type="protein sequence ID" value="AET2Gv20300500.14"/>
    <property type="gene ID" value="AET2Gv20300500"/>
</dbReference>
<dbReference type="Gene3D" id="3.40.50.720">
    <property type="entry name" value="NAD(P)-binding Rossmann-like Domain"/>
    <property type="match status" value="1"/>
</dbReference>
<dbReference type="EnsemblPlants" id="AET2Gv20300500.9">
    <property type="protein sequence ID" value="AET2Gv20300500.9"/>
    <property type="gene ID" value="AET2Gv20300500"/>
</dbReference>
<reference evidence="1" key="4">
    <citation type="submission" date="2019-03" db="UniProtKB">
        <authorList>
            <consortium name="EnsemblPlants"/>
        </authorList>
    </citation>
    <scope>IDENTIFICATION</scope>
</reference>
<proteinExistence type="predicted"/>
<dbReference type="Gramene" id="AET2Gv20300500.18">
    <property type="protein sequence ID" value="AET2Gv20300500.18"/>
    <property type="gene ID" value="AET2Gv20300500"/>
</dbReference>
<sequence length="119" mass="12623">MHLSENEGIEGVRFAVTGGHGFISAALCLELIRRGALEVCSLDDLTCASPPLGPSSSSTLASASSKGLSRTLFSLNYCGSFLLSRVRLKCSVAAKKVICFSIQCVEATMYVLSKLFRAV</sequence>
<dbReference type="EnsemblPlants" id="AET2Gv20300500.4">
    <property type="protein sequence ID" value="AET2Gv20300500.4"/>
    <property type="gene ID" value="AET2Gv20300500"/>
</dbReference>
<reference evidence="2" key="2">
    <citation type="journal article" date="2017" name="Nat. Plants">
        <title>The Aegilops tauschii genome reveals multiple impacts of transposons.</title>
        <authorList>
            <person name="Zhao G."/>
            <person name="Zou C."/>
            <person name="Li K."/>
            <person name="Wang K."/>
            <person name="Li T."/>
            <person name="Gao L."/>
            <person name="Zhang X."/>
            <person name="Wang H."/>
            <person name="Yang Z."/>
            <person name="Liu X."/>
            <person name="Jiang W."/>
            <person name="Mao L."/>
            <person name="Kong X."/>
            <person name="Jiao Y."/>
            <person name="Jia J."/>
        </authorList>
    </citation>
    <scope>NUCLEOTIDE SEQUENCE [LARGE SCALE GENOMIC DNA]</scope>
    <source>
        <strain evidence="2">cv. AL8/78</strain>
    </source>
</reference>
<dbReference type="Gramene" id="AET2Gv20300500.21">
    <property type="protein sequence ID" value="AET2Gv20300500.21"/>
    <property type="gene ID" value="AET2Gv20300500"/>
</dbReference>
<accession>A0A453AY38</accession>
<name>A0A453AY38_AEGTS</name>
<dbReference type="Gramene" id="AET2Gv20300500.3">
    <property type="protein sequence ID" value="AET2Gv20300500.3"/>
    <property type="gene ID" value="AET2Gv20300500"/>
</dbReference>
<dbReference type="EnsemblPlants" id="AET2Gv20300500.11">
    <property type="protein sequence ID" value="AET2Gv20300500.11"/>
    <property type="gene ID" value="AET2Gv20300500"/>
</dbReference>
<dbReference type="Gramene" id="AET2Gv20300500.28">
    <property type="protein sequence ID" value="AET2Gv20300500.28"/>
    <property type="gene ID" value="AET2Gv20300500"/>
</dbReference>
<dbReference type="Gramene" id="AET2Gv20300500.4">
    <property type="protein sequence ID" value="AET2Gv20300500.4"/>
    <property type="gene ID" value="AET2Gv20300500"/>
</dbReference>
<protein>
    <submittedName>
        <fullName evidence="1">Uncharacterized protein</fullName>
    </submittedName>
</protein>
<dbReference type="Gramene" id="AET2Gv20300500.7">
    <property type="protein sequence ID" value="AET2Gv20300500.7"/>
    <property type="gene ID" value="AET2Gv20300500"/>
</dbReference>
<dbReference type="EnsemblPlants" id="AET2Gv20300500.27">
    <property type="protein sequence ID" value="AET2Gv20300500.27"/>
    <property type="gene ID" value="AET2Gv20300500"/>
</dbReference>
<reference evidence="2" key="1">
    <citation type="journal article" date="2014" name="Science">
        <title>Ancient hybridizations among the ancestral genomes of bread wheat.</title>
        <authorList>
            <consortium name="International Wheat Genome Sequencing Consortium,"/>
            <person name="Marcussen T."/>
            <person name="Sandve S.R."/>
            <person name="Heier L."/>
            <person name="Spannagl M."/>
            <person name="Pfeifer M."/>
            <person name="Jakobsen K.S."/>
            <person name="Wulff B.B."/>
            <person name="Steuernagel B."/>
            <person name="Mayer K.F."/>
            <person name="Olsen O.A."/>
        </authorList>
    </citation>
    <scope>NUCLEOTIDE SEQUENCE [LARGE SCALE GENOMIC DNA]</scope>
    <source>
        <strain evidence="2">cv. AL8/78</strain>
    </source>
</reference>
<evidence type="ECO:0000313" key="2">
    <source>
        <dbReference type="Proteomes" id="UP000015105"/>
    </source>
</evidence>
<dbReference type="Gramene" id="AET2Gv20300500.10">
    <property type="protein sequence ID" value="AET2Gv20300500.10"/>
    <property type="gene ID" value="AET2Gv20300500"/>
</dbReference>
<dbReference type="EnsemblPlants" id="AET2Gv20300500.2">
    <property type="protein sequence ID" value="AET2Gv20300500.2"/>
    <property type="gene ID" value="AET2Gv20300500"/>
</dbReference>
<dbReference type="Gramene" id="AET2Gv20300500.15">
    <property type="protein sequence ID" value="AET2Gv20300500.15"/>
    <property type="gene ID" value="AET2Gv20300500"/>
</dbReference>
<dbReference type="EnsemblPlants" id="AET2Gv20300500.23">
    <property type="protein sequence ID" value="AET2Gv20300500.23"/>
    <property type="gene ID" value="AET2Gv20300500"/>
</dbReference>
<dbReference type="Gramene" id="AET2Gv20300500.6">
    <property type="protein sequence ID" value="AET2Gv20300500.6"/>
    <property type="gene ID" value="AET2Gv20300500"/>
</dbReference>
<dbReference type="Gramene" id="AET2Gv20300500.9">
    <property type="protein sequence ID" value="AET2Gv20300500.9"/>
    <property type="gene ID" value="AET2Gv20300500"/>
</dbReference>
<dbReference type="Gramene" id="AET2Gv20300500.1">
    <property type="protein sequence ID" value="AET2Gv20300500.1"/>
    <property type="gene ID" value="AET2Gv20300500"/>
</dbReference>
<dbReference type="Gramene" id="AET2Gv20300500.23">
    <property type="protein sequence ID" value="AET2Gv20300500.23"/>
    <property type="gene ID" value="AET2Gv20300500"/>
</dbReference>
<dbReference type="EnsemblPlants" id="AET2Gv20300500.24">
    <property type="protein sequence ID" value="AET2Gv20300500.24"/>
    <property type="gene ID" value="AET2Gv20300500"/>
</dbReference>
<dbReference type="STRING" id="200361.A0A453AY38"/>
<dbReference type="EnsemblPlants" id="AET2Gv20300500.8">
    <property type="protein sequence ID" value="AET2Gv20300500.8"/>
    <property type="gene ID" value="AET2Gv20300500"/>
</dbReference>
<dbReference type="EnsemblPlants" id="AET2Gv20300500.22">
    <property type="protein sequence ID" value="AET2Gv20300500.22"/>
    <property type="gene ID" value="AET2Gv20300500"/>
</dbReference>
<reference evidence="1" key="5">
    <citation type="journal article" date="2021" name="G3 (Bethesda)">
        <title>Aegilops tauschii genome assembly Aet v5.0 features greater sequence contiguity and improved annotation.</title>
        <authorList>
            <person name="Wang L."/>
            <person name="Zhu T."/>
            <person name="Rodriguez J.C."/>
            <person name="Deal K.R."/>
            <person name="Dubcovsky J."/>
            <person name="McGuire P.E."/>
            <person name="Lux T."/>
            <person name="Spannagl M."/>
            <person name="Mayer K.F.X."/>
            <person name="Baldrich P."/>
            <person name="Meyers B.C."/>
            <person name="Huo N."/>
            <person name="Gu Y.Q."/>
            <person name="Zhou H."/>
            <person name="Devos K.M."/>
            <person name="Bennetzen J.L."/>
            <person name="Unver T."/>
            <person name="Budak H."/>
            <person name="Gulick P.J."/>
            <person name="Galiba G."/>
            <person name="Kalapos B."/>
            <person name="Nelson D.R."/>
            <person name="Li P."/>
            <person name="You F.M."/>
            <person name="Luo M.C."/>
            <person name="Dvorak J."/>
        </authorList>
    </citation>
    <scope>NUCLEOTIDE SEQUENCE [LARGE SCALE GENOMIC DNA]</scope>
    <source>
        <strain evidence="1">cv. AL8/78</strain>
    </source>
</reference>